<name>A0A0G2AJC7_9BACT</name>
<dbReference type="PROSITE" id="PS51903">
    <property type="entry name" value="CLP_R"/>
    <property type="match status" value="1"/>
</dbReference>
<dbReference type="GO" id="GO:0005524">
    <property type="term" value="F:ATP binding"/>
    <property type="evidence" value="ECO:0007669"/>
    <property type="project" value="UniProtKB-KW"/>
</dbReference>
<dbReference type="PANTHER" id="PTHR11638">
    <property type="entry name" value="ATP-DEPENDENT CLP PROTEASE"/>
    <property type="match status" value="1"/>
</dbReference>
<reference evidence="9 10" key="1">
    <citation type="journal article" date="2015" name="Nature">
        <title>rRNA introns, odd ribosomes, and small enigmatic genomes across a large radiation of phyla.</title>
        <authorList>
            <person name="Brown C.T."/>
            <person name="Hug L.A."/>
            <person name="Thomas B.C."/>
            <person name="Sharon I."/>
            <person name="Castelle C.J."/>
            <person name="Singh A."/>
            <person name="Wilkins M.J."/>
            <person name="Williams K.H."/>
            <person name="Banfield J.F."/>
        </authorList>
    </citation>
    <scope>NUCLEOTIDE SEQUENCE [LARGE SCALE GENOMIC DNA]</scope>
</reference>
<keyword evidence="3" id="KW-0067">ATP-binding</keyword>
<evidence type="ECO:0000256" key="4">
    <source>
        <dbReference type="ARBA" id="ARBA00023186"/>
    </source>
</evidence>
<evidence type="ECO:0000256" key="7">
    <source>
        <dbReference type="SAM" id="MobiDB-lite"/>
    </source>
</evidence>
<dbReference type="InterPro" id="IPR050130">
    <property type="entry name" value="ClpA_ClpB"/>
</dbReference>
<gene>
    <name evidence="9" type="ORF">UY92_C0023G0006</name>
</gene>
<dbReference type="STRING" id="1619044.UY92_C0023G0006"/>
<dbReference type="GO" id="GO:0005737">
    <property type="term" value="C:cytoplasm"/>
    <property type="evidence" value="ECO:0007669"/>
    <property type="project" value="TreeGrafter"/>
</dbReference>
<dbReference type="Gene3D" id="3.40.50.300">
    <property type="entry name" value="P-loop containing nucleotide triphosphate hydrolases"/>
    <property type="match status" value="2"/>
</dbReference>
<dbReference type="InterPro" id="IPR018368">
    <property type="entry name" value="ClpA/B_CS1"/>
</dbReference>
<dbReference type="Gene3D" id="1.10.8.60">
    <property type="match status" value="2"/>
</dbReference>
<feature type="region of interest" description="Disordered" evidence="7">
    <location>
        <begin position="203"/>
        <end position="226"/>
    </location>
</feature>
<dbReference type="Gene3D" id="4.10.860.10">
    <property type="entry name" value="UVR domain"/>
    <property type="match status" value="1"/>
</dbReference>
<protein>
    <submittedName>
        <fullName evidence="9">Negative regulator of genetic competence clpC/mecB</fullName>
    </submittedName>
</protein>
<dbReference type="SMART" id="SM00382">
    <property type="entry name" value="AAA"/>
    <property type="match status" value="2"/>
</dbReference>
<evidence type="ECO:0000313" key="10">
    <source>
        <dbReference type="Proteomes" id="UP000033870"/>
    </source>
</evidence>
<evidence type="ECO:0000256" key="2">
    <source>
        <dbReference type="ARBA" id="ARBA00022741"/>
    </source>
</evidence>
<evidence type="ECO:0000256" key="3">
    <source>
        <dbReference type="ARBA" id="ARBA00022840"/>
    </source>
</evidence>
<dbReference type="Pfam" id="PF02861">
    <property type="entry name" value="Clp_N"/>
    <property type="match status" value="1"/>
</dbReference>
<accession>A0A0G2AJC7</accession>
<dbReference type="InterPro" id="IPR027417">
    <property type="entry name" value="P-loop_NTPase"/>
</dbReference>
<dbReference type="SUPFAM" id="SSF52540">
    <property type="entry name" value="P-loop containing nucleoside triphosphate hydrolases"/>
    <property type="match status" value="2"/>
</dbReference>
<evidence type="ECO:0000256" key="6">
    <source>
        <dbReference type="SAM" id="Coils"/>
    </source>
</evidence>
<proteinExistence type="predicted"/>
<dbReference type="InterPro" id="IPR001270">
    <property type="entry name" value="ClpA/B"/>
</dbReference>
<dbReference type="GO" id="GO:0034605">
    <property type="term" value="P:cellular response to heat"/>
    <property type="evidence" value="ECO:0007669"/>
    <property type="project" value="TreeGrafter"/>
</dbReference>
<dbReference type="Pfam" id="PF17871">
    <property type="entry name" value="AAA_lid_9"/>
    <property type="match status" value="1"/>
</dbReference>
<evidence type="ECO:0000313" key="9">
    <source>
        <dbReference type="EMBL" id="KKW41332.1"/>
    </source>
</evidence>
<feature type="region of interest" description="Disordered" evidence="7">
    <location>
        <begin position="1"/>
        <end position="29"/>
    </location>
</feature>
<dbReference type="Gene3D" id="1.10.1780.10">
    <property type="entry name" value="Clp, N-terminal domain"/>
    <property type="match status" value="2"/>
</dbReference>
<dbReference type="SUPFAM" id="SSF81923">
    <property type="entry name" value="Double Clp-N motif"/>
    <property type="match status" value="2"/>
</dbReference>
<dbReference type="Proteomes" id="UP000033870">
    <property type="component" value="Unassembled WGS sequence"/>
</dbReference>
<dbReference type="Pfam" id="PF00004">
    <property type="entry name" value="AAA"/>
    <property type="match status" value="1"/>
</dbReference>
<dbReference type="CDD" id="cd19499">
    <property type="entry name" value="RecA-like_ClpB_Hsp104-like"/>
    <property type="match status" value="1"/>
</dbReference>
<dbReference type="Pfam" id="PF07724">
    <property type="entry name" value="AAA_2"/>
    <property type="match status" value="1"/>
</dbReference>
<sequence length="875" mass="96485">MVASRRKTISSRAGEPHAPCSNPRETTMNPQKLIDNFSTHLKNTIARAISFASYLKQPQVEPIHLLIALSEEQGSVAAEIIKKSGLKAELLRPQAPVYDGPAPEAPDAAARQMTMTLPDLSPASRQALEKSLLLAYDRGHNYIGTEHLLYGLITGTDRDIDAAIAVVGANKKQLEERTETAFEAVSRFANLDDVMETFNDLAAPEGTPAGQNSTLAGKAKPGREGEPSALEFFTVNLTDPRVEKRIDPVIGREREIERLVNILCRRTKNNPILIGEPGVGKTAIVEGLAKKIRGGRMPDVLKRKKILSLDLTLMIAGTIYRGEFESRLKQIIDEIADHPEYILFIDELHNIIGAGSNQGTLDAANILKPALARGQIRCIGATTLDEYKKYIASDPALERRFQPITVEEPSREDTLQILSGIKKYYEDFHRLTITPGALAAAVQLSGKYIHDQFQPDKSIDLIDEAAAAVRVRQKATPSEIKQTALEEKIESLEKRKEEAIANERLEEALAHKTAVAGLKRRLAQMKKRRGRAKRTAPAVMPGDISATLAARLGLDPSFLSLSEWDELERVERLLDERIIGQKPAAKEVIGLLRRSCLGLRRPRRPLASFLFAGPSGVGKTEFAKVLAEALYHDPKTLIKLDMSEFAEAHSVSKLLGSPAGYIGYKDRNRFIDEVKKRPYSIILFDEIDKAHADVRKLLLQILDEGELADAGGKKIHFHHAIIILTTNLGGSLFKSHGIGFGSASAGEARPGAQGELRSRVISLLKEELSPAVMSRLDSVCLFNPLAKEDLRRILDLQLKTMSDQLKNAQKLSIAPDESAIAALANEAYNPDLGARQVSQILERIVPELVIGLLENPGRRKQRYTLTKGQENYKLI</sequence>
<dbReference type="GO" id="GO:0016887">
    <property type="term" value="F:ATP hydrolysis activity"/>
    <property type="evidence" value="ECO:0007669"/>
    <property type="project" value="InterPro"/>
</dbReference>
<keyword evidence="4" id="KW-0143">Chaperone</keyword>
<keyword evidence="6" id="KW-0175">Coiled coil</keyword>
<keyword evidence="1 5" id="KW-0677">Repeat</keyword>
<dbReference type="InterPro" id="IPR036628">
    <property type="entry name" value="Clp_N_dom_sf"/>
</dbReference>
<dbReference type="PROSITE" id="PS00870">
    <property type="entry name" value="CLPAB_1"/>
    <property type="match status" value="1"/>
</dbReference>
<dbReference type="Pfam" id="PF10431">
    <property type="entry name" value="ClpB_D2-small"/>
    <property type="match status" value="1"/>
</dbReference>
<dbReference type="SMART" id="SM01086">
    <property type="entry name" value="ClpB_D2-small"/>
    <property type="match status" value="1"/>
</dbReference>
<dbReference type="AlphaFoldDB" id="A0A0G2AJC7"/>
<evidence type="ECO:0000259" key="8">
    <source>
        <dbReference type="PROSITE" id="PS51903"/>
    </source>
</evidence>
<keyword evidence="2" id="KW-0547">Nucleotide-binding</keyword>
<dbReference type="InterPro" id="IPR019489">
    <property type="entry name" value="Clp_ATPase_C"/>
</dbReference>
<dbReference type="CDD" id="cd00009">
    <property type="entry name" value="AAA"/>
    <property type="match status" value="1"/>
</dbReference>
<dbReference type="InterPro" id="IPR003593">
    <property type="entry name" value="AAA+_ATPase"/>
</dbReference>
<dbReference type="PANTHER" id="PTHR11638:SF18">
    <property type="entry name" value="HEAT SHOCK PROTEIN 104"/>
    <property type="match status" value="1"/>
</dbReference>
<evidence type="ECO:0000256" key="1">
    <source>
        <dbReference type="ARBA" id="ARBA00022737"/>
    </source>
</evidence>
<feature type="domain" description="Clp R" evidence="8">
    <location>
        <begin position="34"/>
        <end position="185"/>
    </location>
</feature>
<feature type="coiled-coil region" evidence="6">
    <location>
        <begin position="482"/>
        <end position="535"/>
    </location>
</feature>
<dbReference type="FunFam" id="3.40.50.300:FF:000010">
    <property type="entry name" value="Chaperone clpB 1, putative"/>
    <property type="match status" value="1"/>
</dbReference>
<dbReference type="EMBL" id="LCRX01000023">
    <property type="protein sequence ID" value="KKW41332.1"/>
    <property type="molecule type" value="Genomic_DNA"/>
</dbReference>
<dbReference type="InterPro" id="IPR041546">
    <property type="entry name" value="ClpA/ClpB_AAA_lid"/>
</dbReference>
<dbReference type="InterPro" id="IPR003959">
    <property type="entry name" value="ATPase_AAA_core"/>
</dbReference>
<comment type="caution">
    <text evidence="9">The sequence shown here is derived from an EMBL/GenBank/DDBJ whole genome shotgun (WGS) entry which is preliminary data.</text>
</comment>
<dbReference type="InterPro" id="IPR004176">
    <property type="entry name" value="Clp_R_N"/>
</dbReference>
<dbReference type="PATRIC" id="fig|1619044.3.peg.1288"/>
<dbReference type="PRINTS" id="PR00300">
    <property type="entry name" value="CLPPROTEASEA"/>
</dbReference>
<organism evidence="9 10">
    <name type="scientific">Candidatus Magasanikbacteria bacterium GW2011_GWA2_56_11</name>
    <dbReference type="NCBI Taxonomy" id="1619044"/>
    <lineage>
        <taxon>Bacteria</taxon>
        <taxon>Candidatus Magasanikiibacteriota</taxon>
    </lineage>
</organism>
<evidence type="ECO:0000256" key="5">
    <source>
        <dbReference type="PROSITE-ProRule" id="PRU01251"/>
    </source>
</evidence>